<proteinExistence type="inferred from homology"/>
<dbReference type="WBParaSite" id="SMTH1_49610.2">
    <property type="protein sequence ID" value="SMTH1_49610.2"/>
    <property type="gene ID" value="SMTH1_49610"/>
</dbReference>
<dbReference type="GO" id="GO:0007165">
    <property type="term" value="P:signal transduction"/>
    <property type="evidence" value="ECO:0007669"/>
    <property type="project" value="InterPro"/>
</dbReference>
<feature type="binding site" evidence="5">
    <location>
        <position position="863"/>
    </location>
    <ligand>
        <name>Zn(2+)</name>
        <dbReference type="ChEBI" id="CHEBI:29105"/>
        <label>1</label>
    </ligand>
</feature>
<feature type="active site" description="Proton donor" evidence="3">
    <location>
        <position position="666"/>
    </location>
</feature>
<comment type="similarity">
    <text evidence="6">Belongs to the cyclic nucleotide phosphodiesterase family.</text>
</comment>
<organism evidence="9 10">
    <name type="scientific">Schistosoma mattheei</name>
    <dbReference type="NCBI Taxonomy" id="31246"/>
    <lineage>
        <taxon>Eukaryota</taxon>
        <taxon>Metazoa</taxon>
        <taxon>Spiralia</taxon>
        <taxon>Lophotrochozoa</taxon>
        <taxon>Platyhelminthes</taxon>
        <taxon>Trematoda</taxon>
        <taxon>Digenea</taxon>
        <taxon>Strigeidida</taxon>
        <taxon>Schistosomatoidea</taxon>
        <taxon>Schistosomatidae</taxon>
        <taxon>Schistosoma</taxon>
    </lineage>
</organism>
<evidence type="ECO:0000256" key="3">
    <source>
        <dbReference type="PIRSR" id="PIRSR623088-1"/>
    </source>
</evidence>
<feature type="binding site" evidence="5">
    <location>
        <position position="670"/>
    </location>
    <ligand>
        <name>Zn(2+)</name>
        <dbReference type="ChEBI" id="CHEBI:29105"/>
        <label>1</label>
    </ligand>
</feature>
<feature type="binding site" evidence="5">
    <location>
        <position position="706"/>
    </location>
    <ligand>
        <name>Zn(2+)</name>
        <dbReference type="ChEBI" id="CHEBI:29105"/>
        <label>1</label>
    </ligand>
</feature>
<comment type="cofactor">
    <cofactor evidence="6">
        <name>a divalent metal cation</name>
        <dbReference type="ChEBI" id="CHEBI:60240"/>
    </cofactor>
    <text evidence="6">Binds 2 divalent metal cations per subunit. Site 1 may preferentially bind zinc ions, while site 2 has a preference for magnesium and/or manganese ions.</text>
</comment>
<keyword evidence="1 5" id="KW-0479">Metal-binding</keyword>
<evidence type="ECO:0000256" key="1">
    <source>
        <dbReference type="ARBA" id="ARBA00022723"/>
    </source>
</evidence>
<dbReference type="GO" id="GO:0004114">
    <property type="term" value="F:3',5'-cyclic-nucleotide phosphodiesterase activity"/>
    <property type="evidence" value="ECO:0007669"/>
    <property type="project" value="InterPro"/>
</dbReference>
<dbReference type="Proteomes" id="UP000050791">
    <property type="component" value="Unassembled WGS sequence"/>
</dbReference>
<feature type="binding site" evidence="4">
    <location>
        <position position="915"/>
    </location>
    <ligand>
        <name>AMP</name>
        <dbReference type="ChEBI" id="CHEBI:456215"/>
    </ligand>
</feature>
<feature type="binding site" evidence="4">
    <location>
        <begin position="666"/>
        <end position="670"/>
    </location>
    <ligand>
        <name>AMP</name>
        <dbReference type="ChEBI" id="CHEBI:456215"/>
    </ligand>
</feature>
<accession>A0AA85BF27</accession>
<evidence type="ECO:0000256" key="5">
    <source>
        <dbReference type="PIRSR" id="PIRSR623088-3"/>
    </source>
</evidence>
<dbReference type="AlphaFoldDB" id="A0AA85BF27"/>
<dbReference type="CDD" id="cd00077">
    <property type="entry name" value="HDc"/>
    <property type="match status" value="1"/>
</dbReference>
<dbReference type="Gene3D" id="1.10.1300.10">
    <property type="entry name" value="3'5'-cyclic nucleotide phosphodiesterase, catalytic domain"/>
    <property type="match status" value="1"/>
</dbReference>
<dbReference type="InterPro" id="IPR023088">
    <property type="entry name" value="PDEase"/>
</dbReference>
<dbReference type="InterPro" id="IPR036971">
    <property type="entry name" value="PDEase_catalytic_dom_sf"/>
</dbReference>
<protein>
    <recommendedName>
        <fullName evidence="6">Phosphodiesterase</fullName>
        <ecNumber evidence="6">3.1.4.-</ecNumber>
    </recommendedName>
</protein>
<evidence type="ECO:0000256" key="6">
    <source>
        <dbReference type="RuleBase" id="RU363067"/>
    </source>
</evidence>
<feature type="binding site" evidence="5">
    <location>
        <position position="707"/>
    </location>
    <ligand>
        <name>Zn(2+)</name>
        <dbReference type="ChEBI" id="CHEBI:29105"/>
        <label>1</label>
    </ligand>
</feature>
<dbReference type="PROSITE" id="PS00126">
    <property type="entry name" value="PDEASE_I_1"/>
    <property type="match status" value="1"/>
</dbReference>
<feature type="binding site" evidence="4">
    <location>
        <position position="863"/>
    </location>
    <ligand>
        <name>AMP</name>
        <dbReference type="ChEBI" id="CHEBI:456215"/>
    </ligand>
</feature>
<evidence type="ECO:0000256" key="4">
    <source>
        <dbReference type="PIRSR" id="PIRSR623088-2"/>
    </source>
</evidence>
<dbReference type="GO" id="GO:0046872">
    <property type="term" value="F:metal ion binding"/>
    <property type="evidence" value="ECO:0007669"/>
    <property type="project" value="UniProtKB-KW"/>
</dbReference>
<dbReference type="InterPro" id="IPR023174">
    <property type="entry name" value="PDEase_CS"/>
</dbReference>
<feature type="region of interest" description="Disordered" evidence="7">
    <location>
        <begin position="349"/>
        <end position="373"/>
    </location>
</feature>
<name>A0AA85BF27_9TREM</name>
<evidence type="ECO:0000313" key="10">
    <source>
        <dbReference type="WBParaSite" id="SMTH1_49610.2"/>
    </source>
</evidence>
<dbReference type="PROSITE" id="PS51845">
    <property type="entry name" value="PDEASE_I_2"/>
    <property type="match status" value="1"/>
</dbReference>
<dbReference type="PRINTS" id="PR00387">
    <property type="entry name" value="PDIESTERASE1"/>
</dbReference>
<sequence length="976" mass="110889">MNMNCRQEYTHKHVIPLISQSNLWFPDISKPQRSSLATLNHHHNNNNYHYYQTCDFNKKSHSQYFNSSLVTTQQQSIRSKYKLDLFNNISKRSMIQINNKQTLQSIKIRKHLYNNKNNNTVDLNEQYTNYQLSVDGNNRRDTFSRINTIHCESIYNNHDSVKINIVLIFSQADKQTQLMIDAAQQLKHNCTLINTIKQDTTLKDIDKIINEKLIDVHQIIDMVVLDIRKLKPNRSFSMSGTKSSQSPEINISNNNISSSLSNWCKQLRSYSSTKDSVIVGLLSRKCSSDQRKILMNKALKSGCNKCIFEATTVDDFCEELKNFANNEWKLLNQLRNLICTNNITANTTTTTTATSTSSSSSSTTTTTSTINNNDNNTVTTKAINSVTTSNNNNNEYIVESENIQSNTELNEIFPKDECRFQMKSETRQPTIKESVDNEIASTDELKANVIDSVTVLHEQGKKFREFISVRKTRNSDTNNIVSLSALLHSRCPDFSSPMCKVIGILNSARVRSPLPVAKDLQKAINLICSSNVFVDQIMKPLSRTNDPITADLIEGLITGSNLAREPENLLKLRSLAKSLKGSENVTTTLSTLQNSPEIETCLSNFDKWDFNIFDLERLTSKKPLTYLGMKILDSFNALSVLRVPSQILVGWLTVIEEHYHVDNPYHNVTHAGDVLQASAYFLQHSLIRSICTNIDEVATLLAAIVHDVDHPGKTNPFLVNSNDPLAILYNDIAVLESHHAAVSFELTLRSPDINIFQNLTREEYRTIRSYIVDMVLSTEMVRHFDIVTKFVNTLSKPMLAKNRHHDRSSVGSMSSMESCSMGMTISHSTSPSPGQERISSTLENLSTAENRTLIKRLIIKCSDVNNPTRPLSICKEWATRIAEEYFCQTEEEKRRNLPIVMPNFDRQTCNISQSQLSFIDFFLKGMFSGFDCVFPIPELMSNLESNTAYWANNIEKEKKTHVTYQTETKSISIHQD</sequence>
<keyword evidence="2 6" id="KW-0378">Hydrolase</keyword>
<feature type="binding site" evidence="4">
    <location>
        <position position="707"/>
    </location>
    <ligand>
        <name>AMP</name>
        <dbReference type="ChEBI" id="CHEBI:456215"/>
    </ligand>
</feature>
<evidence type="ECO:0000313" key="9">
    <source>
        <dbReference type="Proteomes" id="UP000050791"/>
    </source>
</evidence>
<evidence type="ECO:0000256" key="2">
    <source>
        <dbReference type="ARBA" id="ARBA00022801"/>
    </source>
</evidence>
<dbReference type="PANTHER" id="PTHR11347">
    <property type="entry name" value="CYCLIC NUCLEOTIDE PHOSPHODIESTERASE"/>
    <property type="match status" value="1"/>
</dbReference>
<feature type="domain" description="PDEase" evidence="8">
    <location>
        <begin position="590"/>
        <end position="957"/>
    </location>
</feature>
<dbReference type="SUPFAM" id="SSF109604">
    <property type="entry name" value="HD-domain/PDEase-like"/>
    <property type="match status" value="1"/>
</dbReference>
<evidence type="ECO:0000256" key="7">
    <source>
        <dbReference type="SAM" id="MobiDB-lite"/>
    </source>
</evidence>
<dbReference type="Pfam" id="PF00233">
    <property type="entry name" value="PDEase_I"/>
    <property type="match status" value="1"/>
</dbReference>
<feature type="binding site" evidence="5">
    <location>
        <position position="707"/>
    </location>
    <ligand>
        <name>Zn(2+)</name>
        <dbReference type="ChEBI" id="CHEBI:29105"/>
        <label>2</label>
    </ligand>
</feature>
<evidence type="ECO:0000259" key="8">
    <source>
        <dbReference type="PROSITE" id="PS51845"/>
    </source>
</evidence>
<dbReference type="EC" id="3.1.4.-" evidence="6"/>
<reference evidence="10" key="1">
    <citation type="submission" date="2023-11" db="UniProtKB">
        <authorList>
            <consortium name="WormBaseParasite"/>
        </authorList>
    </citation>
    <scope>IDENTIFICATION</scope>
</reference>
<dbReference type="InterPro" id="IPR003607">
    <property type="entry name" value="HD/PDEase_dom"/>
</dbReference>
<dbReference type="InterPro" id="IPR002073">
    <property type="entry name" value="PDEase_catalytic_dom"/>
</dbReference>